<evidence type="ECO:0000256" key="9">
    <source>
        <dbReference type="ARBA" id="ARBA00023004"/>
    </source>
</evidence>
<keyword evidence="7 14" id="KW-1133">Transmembrane helix</keyword>
<feature type="transmembrane region" description="Helical" evidence="14">
    <location>
        <begin position="140"/>
        <end position="164"/>
    </location>
</feature>
<accession>A0A2G2ZTA9</accession>
<protein>
    <recommendedName>
        <fullName evidence="17">Cytochrome</fullName>
    </recommendedName>
</protein>
<evidence type="ECO:0000313" key="16">
    <source>
        <dbReference type="Proteomes" id="UP000222542"/>
    </source>
</evidence>
<evidence type="ECO:0000256" key="1">
    <source>
        <dbReference type="ARBA" id="ARBA00001971"/>
    </source>
</evidence>
<dbReference type="Gramene" id="PHT85217">
    <property type="protein sequence ID" value="PHT85217"/>
    <property type="gene ID" value="T459_07323"/>
</dbReference>
<dbReference type="GO" id="GO:0004497">
    <property type="term" value="F:monooxygenase activity"/>
    <property type="evidence" value="ECO:0007669"/>
    <property type="project" value="UniProtKB-KW"/>
</dbReference>
<comment type="cofactor">
    <cofactor evidence="1 12">
        <name>heme</name>
        <dbReference type="ChEBI" id="CHEBI:30413"/>
    </cofactor>
</comment>
<evidence type="ECO:0000256" key="12">
    <source>
        <dbReference type="PIRSR" id="PIRSR602401-1"/>
    </source>
</evidence>
<dbReference type="OMA" id="EANENCI"/>
<comment type="similarity">
    <text evidence="3 13">Belongs to the cytochrome P450 family.</text>
</comment>
<dbReference type="SMR" id="A0A2G2ZTA9"/>
<dbReference type="InterPro" id="IPR002401">
    <property type="entry name" value="Cyt_P450_E_grp-I"/>
</dbReference>
<sequence>MIKRISQQAANSQLTNLSNLMISLTSTIICRVAFGVRFDEEGHERKRFDYLLLEAQAMTTSFFVSDCLPLLSWIDKLTGLTDRLDKIFKDLDEFYEELIEKHHNPNRPKSMEGDILDLLLQLRKEKSTPIDLTLDDINGILMNVFVAGIDTSAAAVVWAMTALIKNPKVMKKVQSEIREIIGKKGIVNEDDIQNMSYFKAVIKETFRLYPSGPVLVPRETMQNSILDGYEIKQKTIVHVNIWAIARDPEIWENPEEFIPERFLNSKIDFRGQNFELLPFGSGRKGCLGMTLGVAVMELALSNLLYAFDWELPCELRKEDIDTDVRPATTMHKKNELCLVPKNYF</sequence>
<dbReference type="InterPro" id="IPR017972">
    <property type="entry name" value="Cyt_P450_CS"/>
</dbReference>
<evidence type="ECO:0000256" key="11">
    <source>
        <dbReference type="ARBA" id="ARBA00023136"/>
    </source>
</evidence>
<gene>
    <name evidence="15" type="ORF">T459_07323</name>
</gene>
<evidence type="ECO:0000256" key="14">
    <source>
        <dbReference type="SAM" id="Phobius"/>
    </source>
</evidence>
<keyword evidence="5 14" id="KW-0812">Transmembrane</keyword>
<evidence type="ECO:0000256" key="5">
    <source>
        <dbReference type="ARBA" id="ARBA00022692"/>
    </source>
</evidence>
<dbReference type="SUPFAM" id="SSF48264">
    <property type="entry name" value="Cytochrome P450"/>
    <property type="match status" value="1"/>
</dbReference>
<dbReference type="PANTHER" id="PTHR47955:SF22">
    <property type="entry name" value="CYTOCHROME P450 83B1-LIKE"/>
    <property type="match status" value="1"/>
</dbReference>
<proteinExistence type="inferred from homology"/>
<comment type="caution">
    <text evidence="15">The sequence shown here is derived from an EMBL/GenBank/DDBJ whole genome shotgun (WGS) entry which is preliminary data.</text>
</comment>
<evidence type="ECO:0000256" key="8">
    <source>
        <dbReference type="ARBA" id="ARBA00023002"/>
    </source>
</evidence>
<evidence type="ECO:0008006" key="17">
    <source>
        <dbReference type="Google" id="ProtNLM"/>
    </source>
</evidence>
<dbReference type="FunFam" id="1.10.630.10:FF:000126">
    <property type="entry name" value="Predicted protein"/>
    <property type="match status" value="1"/>
</dbReference>
<evidence type="ECO:0000256" key="3">
    <source>
        <dbReference type="ARBA" id="ARBA00010617"/>
    </source>
</evidence>
<keyword evidence="11 14" id="KW-0472">Membrane</keyword>
<dbReference type="PANTHER" id="PTHR47955">
    <property type="entry name" value="CYTOCHROME P450 FAMILY 71 PROTEIN"/>
    <property type="match status" value="1"/>
</dbReference>
<keyword evidence="9 12" id="KW-0408">Iron</keyword>
<dbReference type="Pfam" id="PF00067">
    <property type="entry name" value="p450"/>
    <property type="match status" value="1"/>
</dbReference>
<dbReference type="InterPro" id="IPR036396">
    <property type="entry name" value="Cyt_P450_sf"/>
</dbReference>
<keyword evidence="8 13" id="KW-0560">Oxidoreductase</keyword>
<dbReference type="InterPro" id="IPR001128">
    <property type="entry name" value="Cyt_P450"/>
</dbReference>
<name>A0A2G2ZTA9_CAPAN</name>
<evidence type="ECO:0000256" key="13">
    <source>
        <dbReference type="RuleBase" id="RU000461"/>
    </source>
</evidence>
<reference evidence="15 16" key="1">
    <citation type="journal article" date="2014" name="Nat. Genet.">
        <title>Genome sequence of the hot pepper provides insights into the evolution of pungency in Capsicum species.</title>
        <authorList>
            <person name="Kim S."/>
            <person name="Park M."/>
            <person name="Yeom S.I."/>
            <person name="Kim Y.M."/>
            <person name="Lee J.M."/>
            <person name="Lee H.A."/>
            <person name="Seo E."/>
            <person name="Choi J."/>
            <person name="Cheong K."/>
            <person name="Kim K.T."/>
            <person name="Jung K."/>
            <person name="Lee G.W."/>
            <person name="Oh S.K."/>
            <person name="Bae C."/>
            <person name="Kim S.B."/>
            <person name="Lee H.Y."/>
            <person name="Kim S.Y."/>
            <person name="Kim M.S."/>
            <person name="Kang B.C."/>
            <person name="Jo Y.D."/>
            <person name="Yang H.B."/>
            <person name="Jeong H.J."/>
            <person name="Kang W.H."/>
            <person name="Kwon J.K."/>
            <person name="Shin C."/>
            <person name="Lim J.Y."/>
            <person name="Park J.H."/>
            <person name="Huh J.H."/>
            <person name="Kim J.S."/>
            <person name="Kim B.D."/>
            <person name="Cohen O."/>
            <person name="Paran I."/>
            <person name="Suh M.C."/>
            <person name="Lee S.B."/>
            <person name="Kim Y.K."/>
            <person name="Shin Y."/>
            <person name="Noh S.J."/>
            <person name="Park J."/>
            <person name="Seo Y.S."/>
            <person name="Kwon S.Y."/>
            <person name="Kim H.A."/>
            <person name="Park J.M."/>
            <person name="Kim H.J."/>
            <person name="Choi S.B."/>
            <person name="Bosland P.W."/>
            <person name="Reeves G."/>
            <person name="Jo S.H."/>
            <person name="Lee B.W."/>
            <person name="Cho H.T."/>
            <person name="Choi H.S."/>
            <person name="Lee M.S."/>
            <person name="Yu Y."/>
            <person name="Do Choi Y."/>
            <person name="Park B.S."/>
            <person name="van Deynze A."/>
            <person name="Ashrafi H."/>
            <person name="Hill T."/>
            <person name="Kim W.T."/>
            <person name="Pai H.S."/>
            <person name="Ahn H.K."/>
            <person name="Yeam I."/>
            <person name="Giovannoni J.J."/>
            <person name="Rose J.K."/>
            <person name="Sorensen I."/>
            <person name="Lee S.J."/>
            <person name="Kim R.W."/>
            <person name="Choi I.Y."/>
            <person name="Choi B.S."/>
            <person name="Lim J.S."/>
            <person name="Lee Y.H."/>
            <person name="Choi D."/>
        </authorList>
    </citation>
    <scope>NUCLEOTIDE SEQUENCE [LARGE SCALE GENOMIC DNA]</scope>
    <source>
        <strain evidence="16">cv. CM334</strain>
    </source>
</reference>
<keyword evidence="4 12" id="KW-0349">Heme</keyword>
<dbReference type="STRING" id="4072.A0A2G2ZTA9"/>
<organism evidence="15 16">
    <name type="scientific">Capsicum annuum</name>
    <name type="common">Capsicum pepper</name>
    <dbReference type="NCBI Taxonomy" id="4072"/>
    <lineage>
        <taxon>Eukaryota</taxon>
        <taxon>Viridiplantae</taxon>
        <taxon>Streptophyta</taxon>
        <taxon>Embryophyta</taxon>
        <taxon>Tracheophyta</taxon>
        <taxon>Spermatophyta</taxon>
        <taxon>Magnoliopsida</taxon>
        <taxon>eudicotyledons</taxon>
        <taxon>Gunneridae</taxon>
        <taxon>Pentapetalae</taxon>
        <taxon>asterids</taxon>
        <taxon>lamiids</taxon>
        <taxon>Solanales</taxon>
        <taxon>Solanaceae</taxon>
        <taxon>Solanoideae</taxon>
        <taxon>Capsiceae</taxon>
        <taxon>Capsicum</taxon>
    </lineage>
</organism>
<dbReference type="GO" id="GO:0005506">
    <property type="term" value="F:iron ion binding"/>
    <property type="evidence" value="ECO:0007669"/>
    <property type="project" value="InterPro"/>
</dbReference>
<evidence type="ECO:0000256" key="4">
    <source>
        <dbReference type="ARBA" id="ARBA00022617"/>
    </source>
</evidence>
<evidence type="ECO:0000313" key="15">
    <source>
        <dbReference type="EMBL" id="PHT85217.1"/>
    </source>
</evidence>
<evidence type="ECO:0000256" key="2">
    <source>
        <dbReference type="ARBA" id="ARBA00004167"/>
    </source>
</evidence>
<dbReference type="GO" id="GO:0016020">
    <property type="term" value="C:membrane"/>
    <property type="evidence" value="ECO:0007669"/>
    <property type="project" value="UniProtKB-SubCell"/>
</dbReference>
<feature type="binding site" description="axial binding residue" evidence="12">
    <location>
        <position position="286"/>
    </location>
    <ligand>
        <name>heme</name>
        <dbReference type="ChEBI" id="CHEBI:30413"/>
    </ligand>
    <ligandPart>
        <name>Fe</name>
        <dbReference type="ChEBI" id="CHEBI:18248"/>
    </ligandPart>
</feature>
<comment type="subcellular location">
    <subcellularLocation>
        <location evidence="2">Membrane</location>
        <topology evidence="2">Single-pass membrane protein</topology>
    </subcellularLocation>
</comment>
<dbReference type="PRINTS" id="PR00385">
    <property type="entry name" value="P450"/>
</dbReference>
<keyword evidence="16" id="KW-1185">Reference proteome</keyword>
<evidence type="ECO:0000256" key="6">
    <source>
        <dbReference type="ARBA" id="ARBA00022723"/>
    </source>
</evidence>
<reference evidence="15 16" key="2">
    <citation type="journal article" date="2017" name="Genome Biol.">
        <title>New reference genome sequences of hot pepper reveal the massive evolution of plant disease-resistance genes by retroduplication.</title>
        <authorList>
            <person name="Kim S."/>
            <person name="Park J."/>
            <person name="Yeom S.I."/>
            <person name="Kim Y.M."/>
            <person name="Seo E."/>
            <person name="Kim K.T."/>
            <person name="Kim M.S."/>
            <person name="Lee J.M."/>
            <person name="Cheong K."/>
            <person name="Shin H.S."/>
            <person name="Kim S.B."/>
            <person name="Han K."/>
            <person name="Lee J."/>
            <person name="Park M."/>
            <person name="Lee H.A."/>
            <person name="Lee H.Y."/>
            <person name="Lee Y."/>
            <person name="Oh S."/>
            <person name="Lee J.H."/>
            <person name="Choi E."/>
            <person name="Choi E."/>
            <person name="Lee S.E."/>
            <person name="Jeon J."/>
            <person name="Kim H."/>
            <person name="Choi G."/>
            <person name="Song H."/>
            <person name="Lee J."/>
            <person name="Lee S.C."/>
            <person name="Kwon J.K."/>
            <person name="Lee H.Y."/>
            <person name="Koo N."/>
            <person name="Hong Y."/>
            <person name="Kim R.W."/>
            <person name="Kang W.H."/>
            <person name="Huh J.H."/>
            <person name="Kang B.C."/>
            <person name="Yang T.J."/>
            <person name="Lee Y.H."/>
            <person name="Bennetzen J.L."/>
            <person name="Choi D."/>
        </authorList>
    </citation>
    <scope>NUCLEOTIDE SEQUENCE [LARGE SCALE GENOMIC DNA]</scope>
    <source>
        <strain evidence="16">cv. CM334</strain>
    </source>
</reference>
<dbReference type="PROSITE" id="PS00086">
    <property type="entry name" value="CYTOCHROME_P450"/>
    <property type="match status" value="1"/>
</dbReference>
<keyword evidence="6 12" id="KW-0479">Metal-binding</keyword>
<dbReference type="Gene3D" id="1.10.630.10">
    <property type="entry name" value="Cytochrome P450"/>
    <property type="match status" value="1"/>
</dbReference>
<keyword evidence="10 13" id="KW-0503">Monooxygenase</keyword>
<dbReference type="GO" id="GO:0020037">
    <property type="term" value="F:heme binding"/>
    <property type="evidence" value="ECO:0007669"/>
    <property type="project" value="InterPro"/>
</dbReference>
<dbReference type="GO" id="GO:0016705">
    <property type="term" value="F:oxidoreductase activity, acting on paired donors, with incorporation or reduction of molecular oxygen"/>
    <property type="evidence" value="ECO:0007669"/>
    <property type="project" value="InterPro"/>
</dbReference>
<evidence type="ECO:0000256" key="10">
    <source>
        <dbReference type="ARBA" id="ARBA00023033"/>
    </source>
</evidence>
<dbReference type="PRINTS" id="PR00463">
    <property type="entry name" value="EP450I"/>
</dbReference>
<evidence type="ECO:0000256" key="7">
    <source>
        <dbReference type="ARBA" id="ARBA00022989"/>
    </source>
</evidence>
<dbReference type="AlphaFoldDB" id="A0A2G2ZTA9"/>
<dbReference type="EMBL" id="AYRZ02000003">
    <property type="protein sequence ID" value="PHT85217.1"/>
    <property type="molecule type" value="Genomic_DNA"/>
</dbReference>
<dbReference type="Proteomes" id="UP000222542">
    <property type="component" value="Unassembled WGS sequence"/>
</dbReference>